<dbReference type="AlphaFoldDB" id="A0A0B5EWR5"/>
<feature type="compositionally biased region" description="Low complexity" evidence="1">
    <location>
        <begin position="13"/>
        <end position="30"/>
    </location>
</feature>
<reference evidence="2 3" key="1">
    <citation type="submission" date="2015-01" db="EMBL/GenBank/DDBJ databases">
        <title>Enhanced salinomycin production by adjusting the supply of polyketide extender units in Streptomyce albus DSM 41398.</title>
        <authorList>
            <person name="Lu C."/>
        </authorList>
    </citation>
    <scope>NUCLEOTIDE SEQUENCE [LARGE SCALE GENOMIC DNA]</scope>
    <source>
        <strain evidence="3">ATCC 21838 / DSM 41398 / FERM P-419 / JCM 4703 / NBRC 107858</strain>
    </source>
</reference>
<evidence type="ECO:0000256" key="1">
    <source>
        <dbReference type="SAM" id="MobiDB-lite"/>
    </source>
</evidence>
<proteinExistence type="predicted"/>
<name>A0A0B5EWR5_STRA4</name>
<dbReference type="Proteomes" id="UP000031523">
    <property type="component" value="Chromosome"/>
</dbReference>
<evidence type="ECO:0000313" key="2">
    <source>
        <dbReference type="EMBL" id="AJE86239.1"/>
    </source>
</evidence>
<evidence type="ECO:0000313" key="3">
    <source>
        <dbReference type="Proteomes" id="UP000031523"/>
    </source>
</evidence>
<accession>A0A0B5EWR5</accession>
<dbReference type="EMBL" id="CP010519">
    <property type="protein sequence ID" value="AJE86239.1"/>
    <property type="molecule type" value="Genomic_DNA"/>
</dbReference>
<organism evidence="2 3">
    <name type="scientific">Streptomyces albus (strain ATCC 21838 / DSM 41398 / FERM P-419 / JCM 4703 / NBRC 107858)</name>
    <dbReference type="NCBI Taxonomy" id="1081613"/>
    <lineage>
        <taxon>Bacteria</taxon>
        <taxon>Bacillati</taxon>
        <taxon>Actinomycetota</taxon>
        <taxon>Actinomycetes</taxon>
        <taxon>Kitasatosporales</taxon>
        <taxon>Streptomycetaceae</taxon>
        <taxon>Streptomyces</taxon>
    </lineage>
</organism>
<dbReference type="KEGG" id="sals:SLNWT_5863"/>
<feature type="region of interest" description="Disordered" evidence="1">
    <location>
        <begin position="1"/>
        <end position="39"/>
    </location>
</feature>
<gene>
    <name evidence="2" type="ORF">SLNWT_5863</name>
</gene>
<protein>
    <submittedName>
        <fullName evidence="2">Uncharacterized protein</fullName>
    </submittedName>
</protein>
<keyword evidence="3" id="KW-1185">Reference proteome</keyword>
<sequence>MRGTRRACALDHAAAGQSSPGGAPGTGRAAPPDPGSRKA</sequence>